<keyword evidence="2" id="KW-1185">Reference proteome</keyword>
<comment type="caution">
    <text evidence="1">The sequence shown here is derived from an EMBL/GenBank/DDBJ whole genome shotgun (WGS) entry which is preliminary data.</text>
</comment>
<accession>M0IET5</accession>
<dbReference type="AlphaFoldDB" id="M0IET5"/>
<evidence type="ECO:0000313" key="2">
    <source>
        <dbReference type="Proteomes" id="UP000011550"/>
    </source>
</evidence>
<proteinExistence type="predicted"/>
<protein>
    <submittedName>
        <fullName evidence="1">Uncharacterized protein</fullName>
    </submittedName>
</protein>
<reference evidence="1 2" key="1">
    <citation type="journal article" date="2014" name="PLoS Genet.">
        <title>Phylogenetically driven sequencing of extremely halophilic archaea reveals strategies for static and dynamic osmo-response.</title>
        <authorList>
            <person name="Becker E.A."/>
            <person name="Seitzer P.M."/>
            <person name="Tritt A."/>
            <person name="Larsen D."/>
            <person name="Krusor M."/>
            <person name="Yao A.I."/>
            <person name="Wu D."/>
            <person name="Madern D."/>
            <person name="Eisen J.A."/>
            <person name="Darling A.E."/>
            <person name="Facciotti M.T."/>
        </authorList>
    </citation>
    <scope>NUCLEOTIDE SEQUENCE [LARGE SCALE GENOMIC DNA]</scope>
    <source>
        <strain evidence="1 2">ATCC BAA-1512</strain>
    </source>
</reference>
<dbReference type="Proteomes" id="UP000011550">
    <property type="component" value="Unassembled WGS sequence"/>
</dbReference>
<organism evidence="1 2">
    <name type="scientific">Haloferax mucosum ATCC BAA-1512</name>
    <dbReference type="NCBI Taxonomy" id="662479"/>
    <lineage>
        <taxon>Archaea</taxon>
        <taxon>Methanobacteriati</taxon>
        <taxon>Methanobacteriota</taxon>
        <taxon>Stenosarchaea group</taxon>
        <taxon>Halobacteria</taxon>
        <taxon>Halobacteriales</taxon>
        <taxon>Haloferacaceae</taxon>
        <taxon>Haloferax</taxon>
    </lineage>
</organism>
<sequence length="133" mass="14520">MSDDEDPLKKVLVDKNKIDRQQLADGINGIIGVDKETGEPAPLPEYHEMNNKQQFVAQLLARRASVALDLLSPEGLGITSAEAENVLPISESTVKNYGSIGFIQNDSEQGGYFIPAYAIEQAIDFIRAENGDE</sequence>
<gene>
    <name evidence="1" type="ORF">C440_10078</name>
</gene>
<name>M0IET5_9EURY</name>
<dbReference type="EMBL" id="AOLN01000013">
    <property type="protein sequence ID" value="ELZ93959.1"/>
    <property type="molecule type" value="Genomic_DNA"/>
</dbReference>
<evidence type="ECO:0000313" key="1">
    <source>
        <dbReference type="EMBL" id="ELZ93959.1"/>
    </source>
</evidence>
<dbReference type="RefSeq" id="WP_008320301.1">
    <property type="nucleotide sequence ID" value="NZ_AOLN01000013.1"/>
</dbReference>
<dbReference type="OrthoDB" id="382209at2157"/>